<dbReference type="HOGENOM" id="CLU_1580194_0_0_1"/>
<dbReference type="AlphaFoldDB" id="B4NTS0"/>
<accession>B4NTS0</accession>
<gene>
    <name evidence="1" type="primary">Dsim\mkg-r</name>
    <name evidence="1" type="ORF">Dsim_GD24699</name>
</gene>
<dbReference type="EMBL" id="CH983261">
    <property type="protein sequence ID" value="EDX16339.1"/>
    <property type="molecule type" value="Genomic_DNA"/>
</dbReference>
<dbReference type="STRING" id="7240.B4NTS0"/>
<reference evidence="1 2" key="1">
    <citation type="journal article" date="2007" name="Nature">
        <title>Evolution of genes and genomes on the Drosophila phylogeny.</title>
        <authorList>
            <consortium name="Drosophila 12 Genomes Consortium"/>
            <person name="Clark A.G."/>
            <person name="Eisen M.B."/>
            <person name="Smith D.R."/>
            <person name="Bergman C.M."/>
            <person name="Oliver B."/>
            <person name="Markow T.A."/>
            <person name="Kaufman T.C."/>
            <person name="Kellis M."/>
            <person name="Gelbart W."/>
            <person name="Iyer V.N."/>
            <person name="Pollard D.A."/>
            <person name="Sackton T.B."/>
            <person name="Larracuente A.M."/>
            <person name="Singh N.D."/>
            <person name="Abad J.P."/>
            <person name="Abt D.N."/>
            <person name="Adryan B."/>
            <person name="Aguade M."/>
            <person name="Akashi H."/>
            <person name="Anderson W.W."/>
            <person name="Aquadro C.F."/>
            <person name="Ardell D.H."/>
            <person name="Arguello R."/>
            <person name="Artieri C.G."/>
            <person name="Barbash D.A."/>
            <person name="Barker D."/>
            <person name="Barsanti P."/>
            <person name="Batterham P."/>
            <person name="Batzoglou S."/>
            <person name="Begun D."/>
            <person name="Bhutkar A."/>
            <person name="Blanco E."/>
            <person name="Bosak S.A."/>
            <person name="Bradley R.K."/>
            <person name="Brand A.D."/>
            <person name="Brent M.R."/>
            <person name="Brooks A.N."/>
            <person name="Brown R.H."/>
            <person name="Butlin R.K."/>
            <person name="Caggese C."/>
            <person name="Calvi B.R."/>
            <person name="Bernardo de Carvalho A."/>
            <person name="Caspi A."/>
            <person name="Castrezana S."/>
            <person name="Celniker S.E."/>
            <person name="Chang J.L."/>
            <person name="Chapple C."/>
            <person name="Chatterji S."/>
            <person name="Chinwalla A."/>
            <person name="Civetta A."/>
            <person name="Clifton S.W."/>
            <person name="Comeron J.M."/>
            <person name="Costello J.C."/>
            <person name="Coyne J.A."/>
            <person name="Daub J."/>
            <person name="David R.G."/>
            <person name="Delcher A.L."/>
            <person name="Delehaunty K."/>
            <person name="Do C.B."/>
            <person name="Ebling H."/>
            <person name="Edwards K."/>
            <person name="Eickbush T."/>
            <person name="Evans J.D."/>
            <person name="Filipski A."/>
            <person name="Findeiss S."/>
            <person name="Freyhult E."/>
            <person name="Fulton L."/>
            <person name="Fulton R."/>
            <person name="Garcia A.C."/>
            <person name="Gardiner A."/>
            <person name="Garfield D.A."/>
            <person name="Garvin B.E."/>
            <person name="Gibson G."/>
            <person name="Gilbert D."/>
            <person name="Gnerre S."/>
            <person name="Godfrey J."/>
            <person name="Good R."/>
            <person name="Gotea V."/>
            <person name="Gravely B."/>
            <person name="Greenberg A.J."/>
            <person name="Griffiths-Jones S."/>
            <person name="Gross S."/>
            <person name="Guigo R."/>
            <person name="Gustafson E.A."/>
            <person name="Haerty W."/>
            <person name="Hahn M.W."/>
            <person name="Halligan D.L."/>
            <person name="Halpern A.L."/>
            <person name="Halter G.M."/>
            <person name="Han M.V."/>
            <person name="Heger A."/>
            <person name="Hillier L."/>
            <person name="Hinrichs A.S."/>
            <person name="Holmes I."/>
            <person name="Hoskins R.A."/>
            <person name="Hubisz M.J."/>
            <person name="Hultmark D."/>
            <person name="Huntley M.A."/>
            <person name="Jaffe D.B."/>
            <person name="Jagadeeshan S."/>
            <person name="Jeck W.R."/>
            <person name="Johnson J."/>
            <person name="Jones C.D."/>
            <person name="Jordan W.C."/>
            <person name="Karpen G.H."/>
            <person name="Kataoka E."/>
            <person name="Keightley P.D."/>
            <person name="Kheradpour P."/>
            <person name="Kirkness E.F."/>
            <person name="Koerich L.B."/>
            <person name="Kristiansen K."/>
            <person name="Kudrna D."/>
            <person name="Kulathinal R.J."/>
            <person name="Kumar S."/>
            <person name="Kwok R."/>
            <person name="Lander E."/>
            <person name="Langley C.H."/>
            <person name="Lapoint R."/>
            <person name="Lazzaro B.P."/>
            <person name="Lee S.J."/>
            <person name="Levesque L."/>
            <person name="Li R."/>
            <person name="Lin C.F."/>
            <person name="Lin M.F."/>
            <person name="Lindblad-Toh K."/>
            <person name="Llopart A."/>
            <person name="Long M."/>
            <person name="Low L."/>
            <person name="Lozovsky E."/>
            <person name="Lu J."/>
            <person name="Luo M."/>
            <person name="Machado C.A."/>
            <person name="Makalowski W."/>
            <person name="Marzo M."/>
            <person name="Matsuda M."/>
            <person name="Matzkin L."/>
            <person name="McAllister B."/>
            <person name="McBride C.S."/>
            <person name="McKernan B."/>
            <person name="McKernan K."/>
            <person name="Mendez-Lago M."/>
            <person name="Minx P."/>
            <person name="Mollenhauer M.U."/>
            <person name="Montooth K."/>
            <person name="Mount S.M."/>
            <person name="Mu X."/>
            <person name="Myers E."/>
            <person name="Negre B."/>
            <person name="Newfeld S."/>
            <person name="Nielsen R."/>
            <person name="Noor M.A."/>
            <person name="O'Grady P."/>
            <person name="Pachter L."/>
            <person name="Papaceit M."/>
            <person name="Parisi M.J."/>
            <person name="Parisi M."/>
            <person name="Parts L."/>
            <person name="Pedersen J.S."/>
            <person name="Pesole G."/>
            <person name="Phillippy A.M."/>
            <person name="Ponting C.P."/>
            <person name="Pop M."/>
            <person name="Porcelli D."/>
            <person name="Powell J.R."/>
            <person name="Prohaska S."/>
            <person name="Pruitt K."/>
            <person name="Puig M."/>
            <person name="Quesneville H."/>
            <person name="Ram K.R."/>
            <person name="Rand D."/>
            <person name="Rasmussen M.D."/>
            <person name="Reed L.K."/>
            <person name="Reenan R."/>
            <person name="Reily A."/>
            <person name="Remington K.A."/>
            <person name="Rieger T.T."/>
            <person name="Ritchie M.G."/>
            <person name="Robin C."/>
            <person name="Rogers Y.H."/>
            <person name="Rohde C."/>
            <person name="Rozas J."/>
            <person name="Rubenfield M.J."/>
            <person name="Ruiz A."/>
            <person name="Russo S."/>
            <person name="Salzberg S.L."/>
            <person name="Sanchez-Gracia A."/>
            <person name="Saranga D.J."/>
            <person name="Sato H."/>
            <person name="Schaeffer S.W."/>
            <person name="Schatz M.C."/>
            <person name="Schlenke T."/>
            <person name="Schwartz R."/>
            <person name="Segarra C."/>
            <person name="Singh R.S."/>
            <person name="Sirot L."/>
            <person name="Sirota M."/>
            <person name="Sisneros N.B."/>
            <person name="Smith C.D."/>
            <person name="Smith T.F."/>
            <person name="Spieth J."/>
            <person name="Stage D.E."/>
            <person name="Stark A."/>
            <person name="Stephan W."/>
            <person name="Strausberg R.L."/>
            <person name="Strempel S."/>
            <person name="Sturgill D."/>
            <person name="Sutton G."/>
            <person name="Sutton G.G."/>
            <person name="Tao W."/>
            <person name="Teichmann S."/>
            <person name="Tobari Y.N."/>
            <person name="Tomimura Y."/>
            <person name="Tsolas J.M."/>
            <person name="Valente V.L."/>
            <person name="Venter E."/>
            <person name="Venter J.C."/>
            <person name="Vicario S."/>
            <person name="Vieira F.G."/>
            <person name="Vilella A.J."/>
            <person name="Villasante A."/>
            <person name="Walenz B."/>
            <person name="Wang J."/>
            <person name="Wasserman M."/>
            <person name="Watts T."/>
            <person name="Wilson D."/>
            <person name="Wilson R.K."/>
            <person name="Wing R.A."/>
            <person name="Wolfner M.F."/>
            <person name="Wong A."/>
            <person name="Wong G.K."/>
            <person name="Wu C.I."/>
            <person name="Wu G."/>
            <person name="Yamamoto D."/>
            <person name="Yang H.P."/>
            <person name="Yang S.P."/>
            <person name="Yorke J.A."/>
            <person name="Yoshida K."/>
            <person name="Zdobnov E."/>
            <person name="Zhang P."/>
            <person name="Zhang Y."/>
            <person name="Zimin A.V."/>
            <person name="Baldwin J."/>
            <person name="Abdouelleil A."/>
            <person name="Abdulkadir J."/>
            <person name="Abebe A."/>
            <person name="Abera B."/>
            <person name="Abreu J."/>
            <person name="Acer S.C."/>
            <person name="Aftuck L."/>
            <person name="Alexander A."/>
            <person name="An P."/>
            <person name="Anderson E."/>
            <person name="Anderson S."/>
            <person name="Arachi H."/>
            <person name="Azer M."/>
            <person name="Bachantsang P."/>
            <person name="Barry A."/>
            <person name="Bayul T."/>
            <person name="Berlin A."/>
            <person name="Bessette D."/>
            <person name="Bloom T."/>
            <person name="Blye J."/>
            <person name="Boguslavskiy L."/>
            <person name="Bonnet C."/>
            <person name="Boukhgalter B."/>
            <person name="Bourzgui I."/>
            <person name="Brown A."/>
            <person name="Cahill P."/>
            <person name="Channer S."/>
            <person name="Cheshatsang Y."/>
            <person name="Chuda L."/>
            <person name="Citroen M."/>
            <person name="Collymore A."/>
            <person name="Cooke P."/>
            <person name="Costello M."/>
            <person name="D'Aco K."/>
            <person name="Daza R."/>
            <person name="De Haan G."/>
            <person name="DeGray S."/>
            <person name="DeMaso C."/>
            <person name="Dhargay N."/>
            <person name="Dooley K."/>
            <person name="Dooley E."/>
            <person name="Doricent M."/>
            <person name="Dorje P."/>
            <person name="Dorjee K."/>
            <person name="Dupes A."/>
            <person name="Elong R."/>
            <person name="Falk J."/>
            <person name="Farina A."/>
            <person name="Faro S."/>
            <person name="Ferguson D."/>
            <person name="Fisher S."/>
            <person name="Foley C.D."/>
            <person name="Franke A."/>
            <person name="Friedrich D."/>
            <person name="Gadbois L."/>
            <person name="Gearin G."/>
            <person name="Gearin C.R."/>
            <person name="Giannoukos G."/>
            <person name="Goode T."/>
            <person name="Graham J."/>
            <person name="Grandbois E."/>
            <person name="Grewal S."/>
            <person name="Gyaltsen K."/>
            <person name="Hafez N."/>
            <person name="Hagos B."/>
            <person name="Hall J."/>
            <person name="Henson C."/>
            <person name="Hollinger A."/>
            <person name="Honan T."/>
            <person name="Huard M.D."/>
            <person name="Hughes L."/>
            <person name="Hurhula B."/>
            <person name="Husby M.E."/>
            <person name="Kamat A."/>
            <person name="Kanga B."/>
            <person name="Kashin S."/>
            <person name="Khazanovich D."/>
            <person name="Kisner P."/>
            <person name="Lance K."/>
            <person name="Lara M."/>
            <person name="Lee W."/>
            <person name="Lennon N."/>
            <person name="Letendre F."/>
            <person name="LeVine R."/>
            <person name="Lipovsky A."/>
            <person name="Liu X."/>
            <person name="Liu J."/>
            <person name="Liu S."/>
            <person name="Lokyitsang T."/>
            <person name="Lokyitsang Y."/>
            <person name="Lubonja R."/>
            <person name="Lui A."/>
            <person name="MacDonald P."/>
            <person name="Magnisalis V."/>
            <person name="Maru K."/>
            <person name="Matthews C."/>
            <person name="McCusker W."/>
            <person name="McDonough S."/>
            <person name="Mehta T."/>
            <person name="Meldrim J."/>
            <person name="Meneus L."/>
            <person name="Mihai O."/>
            <person name="Mihalev A."/>
            <person name="Mihova T."/>
            <person name="Mittelman R."/>
            <person name="Mlenga V."/>
            <person name="Montmayeur A."/>
            <person name="Mulrain L."/>
            <person name="Navidi A."/>
            <person name="Naylor J."/>
            <person name="Negash T."/>
            <person name="Nguyen T."/>
            <person name="Nguyen N."/>
            <person name="Nicol R."/>
            <person name="Norbu C."/>
            <person name="Norbu N."/>
            <person name="Novod N."/>
            <person name="O'Neill B."/>
            <person name="Osman S."/>
            <person name="Markiewicz E."/>
            <person name="Oyono O.L."/>
            <person name="Patti C."/>
            <person name="Phunkhang P."/>
            <person name="Pierre F."/>
            <person name="Priest M."/>
            <person name="Raghuraman S."/>
            <person name="Rege F."/>
            <person name="Reyes R."/>
            <person name="Rise C."/>
            <person name="Rogov P."/>
            <person name="Ross K."/>
            <person name="Ryan E."/>
            <person name="Settipalli S."/>
            <person name="Shea T."/>
            <person name="Sherpa N."/>
            <person name="Shi L."/>
            <person name="Shih D."/>
            <person name="Sparrow T."/>
            <person name="Spaulding J."/>
            <person name="Stalker J."/>
            <person name="Stange-Thomann N."/>
            <person name="Stavropoulos S."/>
            <person name="Stone C."/>
            <person name="Strader C."/>
            <person name="Tesfaye S."/>
            <person name="Thomson T."/>
            <person name="Thoulutsang Y."/>
            <person name="Thoulutsang D."/>
            <person name="Topham K."/>
            <person name="Topping I."/>
            <person name="Tsamla T."/>
            <person name="Vassiliev H."/>
            <person name="Vo A."/>
            <person name="Wangchuk T."/>
            <person name="Wangdi T."/>
            <person name="Weiand M."/>
            <person name="Wilkinson J."/>
            <person name="Wilson A."/>
            <person name="Yadav S."/>
            <person name="Young G."/>
            <person name="Yu Q."/>
            <person name="Zembek L."/>
            <person name="Zhong D."/>
            <person name="Zimmer A."/>
            <person name="Zwirko Z."/>
            <person name="Jaffe D.B."/>
            <person name="Alvarez P."/>
            <person name="Brockman W."/>
            <person name="Butler J."/>
            <person name="Chin C."/>
            <person name="Gnerre S."/>
            <person name="Grabherr M."/>
            <person name="Kleber M."/>
            <person name="Mauceli E."/>
            <person name="MacCallum I."/>
        </authorList>
    </citation>
    <scope>NUCLEOTIDE SEQUENCE [LARGE SCALE GENOMIC DNA]</scope>
    <source>
        <strain evidence="2">white501</strain>
    </source>
</reference>
<dbReference type="SUPFAM" id="SSF81631">
    <property type="entry name" value="PAP/OAS1 substrate-binding domain"/>
    <property type="match status" value="1"/>
</dbReference>
<proteinExistence type="predicted"/>
<keyword evidence="2" id="KW-1185">Reference proteome</keyword>
<dbReference type="OrthoDB" id="419694at2759"/>
<dbReference type="Gene3D" id="1.10.1410.10">
    <property type="match status" value="1"/>
</dbReference>
<evidence type="ECO:0000313" key="1">
    <source>
        <dbReference type="EMBL" id="EDX16339.1"/>
    </source>
</evidence>
<name>B4NTS0_DROSI</name>
<evidence type="ECO:0000313" key="2">
    <source>
        <dbReference type="Proteomes" id="UP000000304"/>
    </source>
</evidence>
<sequence>MRCTLKAFCAAMSLVRRMNTMIKQGAALPSNTSSCYVNATKSTVNFDKSLLSPFLGGCVDKETTLGIPGGFPEYDEQQKLVHDATGAPPHAFQLDRIVCVQDPFELNRNVAKTVSIGNLFYFRQCLVLAAQACRDQELTSQPEKLYDYLLFGLPDKLVADKIVADKRSD</sequence>
<protein>
    <submittedName>
        <fullName evidence="1">Mkg-r</fullName>
    </submittedName>
</protein>
<dbReference type="PhylomeDB" id="B4NTS0"/>
<organism evidence="1 2">
    <name type="scientific">Drosophila simulans</name>
    <name type="common">Fruit fly</name>
    <dbReference type="NCBI Taxonomy" id="7240"/>
    <lineage>
        <taxon>Eukaryota</taxon>
        <taxon>Metazoa</taxon>
        <taxon>Ecdysozoa</taxon>
        <taxon>Arthropoda</taxon>
        <taxon>Hexapoda</taxon>
        <taxon>Insecta</taxon>
        <taxon>Pterygota</taxon>
        <taxon>Neoptera</taxon>
        <taxon>Endopterygota</taxon>
        <taxon>Diptera</taxon>
        <taxon>Brachycera</taxon>
        <taxon>Muscomorpha</taxon>
        <taxon>Ephydroidea</taxon>
        <taxon>Drosophilidae</taxon>
        <taxon>Drosophila</taxon>
        <taxon>Sophophora</taxon>
    </lineage>
</organism>
<dbReference type="Proteomes" id="UP000000304">
    <property type="component" value="Unassembled WGS sequence"/>
</dbReference>